<keyword evidence="1" id="KW-0472">Membrane</keyword>
<evidence type="ECO:0000313" key="3">
    <source>
        <dbReference type="Proteomes" id="UP001362999"/>
    </source>
</evidence>
<keyword evidence="1" id="KW-1133">Transmembrane helix</keyword>
<dbReference type="AlphaFoldDB" id="A0AAW0CIH4"/>
<organism evidence="2 3">
    <name type="scientific">Favolaschia claudopus</name>
    <dbReference type="NCBI Taxonomy" id="2862362"/>
    <lineage>
        <taxon>Eukaryota</taxon>
        <taxon>Fungi</taxon>
        <taxon>Dikarya</taxon>
        <taxon>Basidiomycota</taxon>
        <taxon>Agaricomycotina</taxon>
        <taxon>Agaricomycetes</taxon>
        <taxon>Agaricomycetidae</taxon>
        <taxon>Agaricales</taxon>
        <taxon>Marasmiineae</taxon>
        <taxon>Mycenaceae</taxon>
        <taxon>Favolaschia</taxon>
    </lineage>
</organism>
<keyword evidence="1" id="KW-0812">Transmembrane</keyword>
<comment type="caution">
    <text evidence="2">The sequence shown here is derived from an EMBL/GenBank/DDBJ whole genome shotgun (WGS) entry which is preliminary data.</text>
</comment>
<accession>A0AAW0CIH4</accession>
<dbReference type="Proteomes" id="UP001362999">
    <property type="component" value="Unassembled WGS sequence"/>
</dbReference>
<evidence type="ECO:0000256" key="1">
    <source>
        <dbReference type="SAM" id="Phobius"/>
    </source>
</evidence>
<keyword evidence="3" id="KW-1185">Reference proteome</keyword>
<evidence type="ECO:0000313" key="2">
    <source>
        <dbReference type="EMBL" id="KAK7038574.1"/>
    </source>
</evidence>
<evidence type="ECO:0008006" key="4">
    <source>
        <dbReference type="Google" id="ProtNLM"/>
    </source>
</evidence>
<reference evidence="2 3" key="1">
    <citation type="journal article" date="2024" name="J Genomics">
        <title>Draft genome sequencing and assembly of Favolaschia claudopus CIRM-BRFM 2984 isolated from oak limbs.</title>
        <authorList>
            <person name="Navarro D."/>
            <person name="Drula E."/>
            <person name="Chaduli D."/>
            <person name="Cazenave R."/>
            <person name="Ahrendt S."/>
            <person name="Wang J."/>
            <person name="Lipzen A."/>
            <person name="Daum C."/>
            <person name="Barry K."/>
            <person name="Grigoriev I.V."/>
            <person name="Favel A."/>
            <person name="Rosso M.N."/>
            <person name="Martin F."/>
        </authorList>
    </citation>
    <scope>NUCLEOTIDE SEQUENCE [LARGE SCALE GENOMIC DNA]</scope>
    <source>
        <strain evidence="2 3">CIRM-BRFM 2984</strain>
    </source>
</reference>
<dbReference type="EMBL" id="JAWWNJ010000017">
    <property type="protein sequence ID" value="KAK7038574.1"/>
    <property type="molecule type" value="Genomic_DNA"/>
</dbReference>
<gene>
    <name evidence="2" type="ORF">R3P38DRAFT_2906578</name>
</gene>
<proteinExistence type="predicted"/>
<sequence>MAGLGFLFVSLPFFALGFFMASSFRLRFSRFFWALVFTFVVGFRFLRCLELSLSSLSSMSALGRKRGGRARRRGEFGSGSLFVCLSGGKAPPG</sequence>
<protein>
    <recommendedName>
        <fullName evidence="4">NADH dehydrogenase subunit 5</fullName>
    </recommendedName>
</protein>
<name>A0AAW0CIH4_9AGAR</name>
<feature type="transmembrane region" description="Helical" evidence="1">
    <location>
        <begin position="31"/>
        <end position="49"/>
    </location>
</feature>